<comment type="caution">
    <text evidence="1">The sequence shown here is derived from an EMBL/GenBank/DDBJ whole genome shotgun (WGS) entry which is preliminary data.</text>
</comment>
<dbReference type="EMBL" id="MU003858">
    <property type="protein sequence ID" value="KAF2716897.1"/>
    <property type="molecule type" value="Genomic_DNA"/>
</dbReference>
<sequence length="163" mass="18080">MEGDGSLRRDLCAEFVADSQGGSIDLMAMKVSWLSSTDLWKQTESHIVWLKTKLAAEHLLNTGQAVFGGGAYGKFCSRYEPGKTYELCFTVSAYGHMQGWCKGVSRYGKCSGAHQTWNRQKQEALKCASCAGQHRSSGWHCIHHPYHKKYLAVQKKTTAANAT</sequence>
<reference evidence="1" key="1">
    <citation type="journal article" date="2020" name="Stud. Mycol.">
        <title>101 Dothideomycetes genomes: a test case for predicting lifestyles and emergence of pathogens.</title>
        <authorList>
            <person name="Haridas S."/>
            <person name="Albert R."/>
            <person name="Binder M."/>
            <person name="Bloem J."/>
            <person name="Labutti K."/>
            <person name="Salamov A."/>
            <person name="Andreopoulos B."/>
            <person name="Baker S."/>
            <person name="Barry K."/>
            <person name="Bills G."/>
            <person name="Bluhm B."/>
            <person name="Cannon C."/>
            <person name="Castanera R."/>
            <person name="Culley D."/>
            <person name="Daum C."/>
            <person name="Ezra D."/>
            <person name="Gonzalez J."/>
            <person name="Henrissat B."/>
            <person name="Kuo A."/>
            <person name="Liang C."/>
            <person name="Lipzen A."/>
            <person name="Lutzoni F."/>
            <person name="Magnuson J."/>
            <person name="Mondo S."/>
            <person name="Nolan M."/>
            <person name="Ohm R."/>
            <person name="Pangilinan J."/>
            <person name="Park H.-J."/>
            <person name="Ramirez L."/>
            <person name="Alfaro M."/>
            <person name="Sun H."/>
            <person name="Tritt A."/>
            <person name="Yoshinaga Y."/>
            <person name="Zwiers L.-H."/>
            <person name="Turgeon B."/>
            <person name="Goodwin S."/>
            <person name="Spatafora J."/>
            <person name="Crous P."/>
            <person name="Grigoriev I."/>
        </authorList>
    </citation>
    <scope>NUCLEOTIDE SEQUENCE</scope>
    <source>
        <strain evidence="1">CBS 116435</strain>
    </source>
</reference>
<name>A0A9P4PXS8_9PEZI</name>
<accession>A0A9P4PXS8</accession>
<proteinExistence type="predicted"/>
<gene>
    <name evidence="1" type="ORF">K431DRAFT_307398</name>
</gene>
<dbReference type="AlphaFoldDB" id="A0A9P4PXS8"/>
<protein>
    <submittedName>
        <fullName evidence="1">Uncharacterized protein</fullName>
    </submittedName>
</protein>
<dbReference type="Proteomes" id="UP000799441">
    <property type="component" value="Unassembled WGS sequence"/>
</dbReference>
<keyword evidence="2" id="KW-1185">Reference proteome</keyword>
<dbReference type="OrthoDB" id="3942868at2759"/>
<evidence type="ECO:0000313" key="1">
    <source>
        <dbReference type="EMBL" id="KAF2716897.1"/>
    </source>
</evidence>
<organism evidence="1 2">
    <name type="scientific">Polychaeton citri CBS 116435</name>
    <dbReference type="NCBI Taxonomy" id="1314669"/>
    <lineage>
        <taxon>Eukaryota</taxon>
        <taxon>Fungi</taxon>
        <taxon>Dikarya</taxon>
        <taxon>Ascomycota</taxon>
        <taxon>Pezizomycotina</taxon>
        <taxon>Dothideomycetes</taxon>
        <taxon>Dothideomycetidae</taxon>
        <taxon>Capnodiales</taxon>
        <taxon>Capnodiaceae</taxon>
        <taxon>Polychaeton</taxon>
    </lineage>
</organism>
<evidence type="ECO:0000313" key="2">
    <source>
        <dbReference type="Proteomes" id="UP000799441"/>
    </source>
</evidence>